<dbReference type="VEuPathDB" id="FungiDB:PV07_04821"/>
<dbReference type="OrthoDB" id="4145020at2759"/>
<dbReference type="InterPro" id="IPR055494">
    <property type="entry name" value="DUF7066"/>
</dbReference>
<feature type="region of interest" description="Disordered" evidence="2">
    <location>
        <begin position="129"/>
        <end position="236"/>
    </location>
</feature>
<dbReference type="RefSeq" id="XP_016249186.1">
    <property type="nucleotide sequence ID" value="XM_016391667.1"/>
</dbReference>
<feature type="compositionally biased region" description="Basic and acidic residues" evidence="2">
    <location>
        <begin position="573"/>
        <end position="584"/>
    </location>
</feature>
<keyword evidence="5" id="KW-1185">Reference proteome</keyword>
<dbReference type="Pfam" id="PF23217">
    <property type="entry name" value="DUF7066"/>
    <property type="match status" value="1"/>
</dbReference>
<evidence type="ECO:0000256" key="1">
    <source>
        <dbReference type="PROSITE-ProRule" id="PRU00042"/>
    </source>
</evidence>
<dbReference type="GeneID" id="27344015"/>
<organism evidence="4 5">
    <name type="scientific">Cladophialophora immunda</name>
    <dbReference type="NCBI Taxonomy" id="569365"/>
    <lineage>
        <taxon>Eukaryota</taxon>
        <taxon>Fungi</taxon>
        <taxon>Dikarya</taxon>
        <taxon>Ascomycota</taxon>
        <taxon>Pezizomycotina</taxon>
        <taxon>Eurotiomycetes</taxon>
        <taxon>Chaetothyriomycetidae</taxon>
        <taxon>Chaetothyriales</taxon>
        <taxon>Herpotrichiellaceae</taxon>
        <taxon>Cladophialophora</taxon>
    </lineage>
</organism>
<evidence type="ECO:0000313" key="5">
    <source>
        <dbReference type="Proteomes" id="UP000054466"/>
    </source>
</evidence>
<dbReference type="PROSITE" id="PS50157">
    <property type="entry name" value="ZINC_FINGER_C2H2_2"/>
    <property type="match status" value="1"/>
</dbReference>
<dbReference type="Proteomes" id="UP000054466">
    <property type="component" value="Unassembled WGS sequence"/>
</dbReference>
<proteinExistence type="predicted"/>
<feature type="region of interest" description="Disordered" evidence="2">
    <location>
        <begin position="569"/>
        <end position="593"/>
    </location>
</feature>
<reference evidence="4 5" key="1">
    <citation type="submission" date="2015-01" db="EMBL/GenBank/DDBJ databases">
        <title>The Genome Sequence of Cladophialophora immunda CBS83496.</title>
        <authorList>
            <consortium name="The Broad Institute Genomics Platform"/>
            <person name="Cuomo C."/>
            <person name="de Hoog S."/>
            <person name="Gorbushina A."/>
            <person name="Stielow B."/>
            <person name="Teixiera M."/>
            <person name="Abouelleil A."/>
            <person name="Chapman S.B."/>
            <person name="Priest M."/>
            <person name="Young S.K."/>
            <person name="Wortman J."/>
            <person name="Nusbaum C."/>
            <person name="Birren B."/>
        </authorList>
    </citation>
    <scope>NUCLEOTIDE SEQUENCE [LARGE SCALE GENOMIC DNA]</scope>
    <source>
        <strain evidence="4 5">CBS 83496</strain>
    </source>
</reference>
<keyword evidence="1" id="KW-0863">Zinc-finger</keyword>
<protein>
    <recommendedName>
        <fullName evidence="3">C2H2-type domain-containing protein</fullName>
    </recommendedName>
</protein>
<dbReference type="InterPro" id="IPR013087">
    <property type="entry name" value="Znf_C2H2_type"/>
</dbReference>
<evidence type="ECO:0000313" key="4">
    <source>
        <dbReference type="EMBL" id="KIW28970.1"/>
    </source>
</evidence>
<feature type="domain" description="C2H2-type" evidence="3">
    <location>
        <begin position="243"/>
        <end position="273"/>
    </location>
</feature>
<keyword evidence="1" id="KW-0479">Metal-binding</keyword>
<sequence>MTASRIPNMSSIWDFKDTLFRALAAACAALGEESFRSQLRSIAEYYGDGATFHEVETLFTKDVPAKAEQLKIELANRHGCRRNSPSRGSARLHRPPLLDFDDEDLSILSPREVEILKVRSKNSLQAPAKRLRVVEGSPPISRANDVPATEATAPQKRPGITQMTTSKAARNKFERGPANPDGPDTGRNPTDCFAQQSVSQPRKRRFSEVHDSVELQTAGRSSPSTTTPPRSESFGYVTKNGEYRCALCQRQLPNENDLKLHEQIGEEHTRSLKDRRKVIIGRERLAQHTAVLAGGQNASSPVLDPRLRIHDLLESSPRPAAAVECSEVGENGNSHDREPSVRRSQDRQVSPAGIDEKRRLHLSTAPIQQSADDAASASAAGPSQPSDRGKCRAASLASLSDDTPYPRATPASAAGMYTRPTTAQTEIGTLNTPHISQHVDSAVTQQPHDIETSPDDEMPELSPSTIKDIMRSTGLTIQLLNSFRNCVSARVNEITASADPGPAPVPDSRPEPHFTGIRSTSPIGNSAVPTTLVLETLDEAASSSGVTSSGGNCKQGTISAPGIGVRYGIKRRDRTENGKKKDVGEPISVIVLD</sequence>
<dbReference type="EMBL" id="KN847042">
    <property type="protein sequence ID" value="KIW28970.1"/>
    <property type="molecule type" value="Genomic_DNA"/>
</dbReference>
<keyword evidence="1" id="KW-0862">Zinc</keyword>
<evidence type="ECO:0000259" key="3">
    <source>
        <dbReference type="PROSITE" id="PS50157"/>
    </source>
</evidence>
<accession>A0A0D2CFJ1</accession>
<dbReference type="AlphaFoldDB" id="A0A0D2CFJ1"/>
<evidence type="ECO:0000256" key="2">
    <source>
        <dbReference type="SAM" id="MobiDB-lite"/>
    </source>
</evidence>
<dbReference type="HOGENOM" id="CLU_483950_0_0_1"/>
<name>A0A0D2CFJ1_9EURO</name>
<dbReference type="GO" id="GO:0008270">
    <property type="term" value="F:zinc ion binding"/>
    <property type="evidence" value="ECO:0007669"/>
    <property type="project" value="UniProtKB-KW"/>
</dbReference>
<gene>
    <name evidence="4" type="ORF">PV07_04821</name>
</gene>
<feature type="region of interest" description="Disordered" evidence="2">
    <location>
        <begin position="314"/>
        <end position="413"/>
    </location>
</feature>
<feature type="compositionally biased region" description="Low complexity" evidence="2">
    <location>
        <begin position="365"/>
        <end position="386"/>
    </location>
</feature>
<feature type="compositionally biased region" description="Basic and acidic residues" evidence="2">
    <location>
        <begin position="333"/>
        <end position="346"/>
    </location>
</feature>